<dbReference type="Proteomes" id="UP000050761">
    <property type="component" value="Unassembled WGS sequence"/>
</dbReference>
<reference evidence="3" key="2">
    <citation type="submission" date="2019-09" db="UniProtKB">
        <authorList>
            <consortium name="WormBaseParasite"/>
        </authorList>
    </citation>
    <scope>IDENTIFICATION</scope>
</reference>
<sequence length="164" mass="18956">MLFSPQPSPAGYEAVSAHLPGKLDIDGHTWNFDRSLRNDARLAASKDSSGENLQLFTRRHPKRWSTPWVNTLSKHRRHAPERRSSIPRSVEEPFHLEGGLHSRELVEDMISRMRKQSQEIIASHFPLFPNRFMDSISMGPPPFRFLNHNTSWKPSSPEQLVIPW</sequence>
<accession>A0A3P8DFY0</accession>
<evidence type="ECO:0000313" key="2">
    <source>
        <dbReference type="Proteomes" id="UP000050761"/>
    </source>
</evidence>
<keyword evidence="2" id="KW-1185">Reference proteome</keyword>
<dbReference type="EMBL" id="UZAH01027803">
    <property type="protein sequence ID" value="VDO95132.1"/>
    <property type="molecule type" value="Genomic_DNA"/>
</dbReference>
<evidence type="ECO:0000313" key="3">
    <source>
        <dbReference type="WBParaSite" id="HPBE_0001316001-mRNA-1"/>
    </source>
</evidence>
<reference evidence="1 2" key="1">
    <citation type="submission" date="2018-11" db="EMBL/GenBank/DDBJ databases">
        <authorList>
            <consortium name="Pathogen Informatics"/>
        </authorList>
    </citation>
    <scope>NUCLEOTIDE SEQUENCE [LARGE SCALE GENOMIC DNA]</scope>
</reference>
<name>A0A3P8DFY0_HELPZ</name>
<proteinExistence type="predicted"/>
<organism evidence="1">
    <name type="scientific">Heligmosomoides polygyrus</name>
    <name type="common">Parasitic roundworm</name>
    <dbReference type="NCBI Taxonomy" id="6339"/>
    <lineage>
        <taxon>Eukaryota</taxon>
        <taxon>Metazoa</taxon>
        <taxon>Ecdysozoa</taxon>
        <taxon>Nematoda</taxon>
        <taxon>Chromadorea</taxon>
        <taxon>Rhabditida</taxon>
        <taxon>Rhabditina</taxon>
        <taxon>Rhabditomorpha</taxon>
        <taxon>Strongyloidea</taxon>
        <taxon>Heligmosomidae</taxon>
        <taxon>Heligmosomoides</taxon>
    </lineage>
</organism>
<evidence type="ECO:0000313" key="1">
    <source>
        <dbReference type="EMBL" id="VDO95132.1"/>
    </source>
</evidence>
<dbReference type="AlphaFoldDB" id="A0A3P8DFY0"/>
<gene>
    <name evidence="1" type="ORF">HPBE_LOCUS13161</name>
</gene>
<dbReference type="WBParaSite" id="HPBE_0001316001-mRNA-1">
    <property type="protein sequence ID" value="HPBE_0001316001-mRNA-1"/>
    <property type="gene ID" value="HPBE_0001316001"/>
</dbReference>
<protein>
    <submittedName>
        <fullName evidence="1 3">Uncharacterized protein</fullName>
    </submittedName>
</protein>